<dbReference type="WBParaSite" id="nRc.2.0.1.t05884-RA">
    <property type="protein sequence ID" value="nRc.2.0.1.t05884-RA"/>
    <property type="gene ID" value="nRc.2.0.1.g05884"/>
</dbReference>
<reference evidence="2" key="1">
    <citation type="submission" date="2022-11" db="UniProtKB">
        <authorList>
            <consortium name="WormBaseParasite"/>
        </authorList>
    </citation>
    <scope>IDENTIFICATION</scope>
</reference>
<sequence length="61" mass="7298">MRIAKVYVSKRLENSKRTPHQLLMYILRDKKNSGQSRCPITVIPKSWTYYEVEKKLITNKD</sequence>
<proteinExistence type="predicted"/>
<evidence type="ECO:0000313" key="1">
    <source>
        <dbReference type="Proteomes" id="UP000887565"/>
    </source>
</evidence>
<accession>A0A915HVF5</accession>
<protein>
    <submittedName>
        <fullName evidence="2">Uncharacterized protein</fullName>
    </submittedName>
</protein>
<keyword evidence="1" id="KW-1185">Reference proteome</keyword>
<dbReference type="AlphaFoldDB" id="A0A915HVF5"/>
<evidence type="ECO:0000313" key="2">
    <source>
        <dbReference type="WBParaSite" id="nRc.2.0.1.t05884-RA"/>
    </source>
</evidence>
<dbReference type="Proteomes" id="UP000887565">
    <property type="component" value="Unplaced"/>
</dbReference>
<organism evidence="1 2">
    <name type="scientific">Romanomermis culicivorax</name>
    <name type="common">Nematode worm</name>
    <dbReference type="NCBI Taxonomy" id="13658"/>
    <lineage>
        <taxon>Eukaryota</taxon>
        <taxon>Metazoa</taxon>
        <taxon>Ecdysozoa</taxon>
        <taxon>Nematoda</taxon>
        <taxon>Enoplea</taxon>
        <taxon>Dorylaimia</taxon>
        <taxon>Mermithida</taxon>
        <taxon>Mermithoidea</taxon>
        <taxon>Mermithidae</taxon>
        <taxon>Romanomermis</taxon>
    </lineage>
</organism>
<name>A0A915HVF5_ROMCU</name>